<keyword evidence="6 17" id="KW-0547">Nucleotide-binding</keyword>
<dbReference type="Pfam" id="PF03853">
    <property type="entry name" value="YjeF_N"/>
    <property type="match status" value="1"/>
</dbReference>
<comment type="function">
    <text evidence="18">Catalyzes the epimerization of the S- and R-forms of NAD(P)HX, a damaged form of NAD(P)H that is a result of enzymatic or heat-dependent hydration. This is a prerequisite for the S-specific NAD(P)H-hydrate dehydratase to allow the repair of both epimers of NAD(P)HX.</text>
</comment>
<comment type="caution">
    <text evidence="22">The sequence shown here is derived from an EMBL/GenBank/DDBJ whole genome shotgun (WGS) entry which is preliminary data.</text>
</comment>
<comment type="function">
    <text evidence="17">Catalyzes the dehydration of the S-form of NAD(P)HX at the expense of ADP, which is converted to AMP. Together with NAD(P)HX epimerase, which catalyzes the epimerization of the S- and R-forms, the enzyme allows the repair of both epimers of NAD(P)HX, a damaged form of NAD(P)H that is a result of enzymatic or heat-dependent hydration.</text>
</comment>
<dbReference type="AlphaFoldDB" id="A0A2T2WMT2"/>
<comment type="cofactor">
    <cofactor evidence="17">
        <name>Mg(2+)</name>
        <dbReference type="ChEBI" id="CHEBI:18420"/>
    </cofactor>
</comment>
<dbReference type="GO" id="GO:0052855">
    <property type="term" value="F:ADP-dependent NAD(P)H-hydrate dehydratase activity"/>
    <property type="evidence" value="ECO:0007669"/>
    <property type="project" value="UniProtKB-UniRule"/>
</dbReference>
<sequence length="506" mass="52694">MGPLQPIWTLEEARAADQKVQDEGVPGTALLAVAGFQLARYADAIAPSGPLVILTGPGSNGGDGWVAARHLARTRKVTVIPVMEPHFAQASEWVRAARAAAVAVEQGDAAKTRLTEASLVVDAMFGTGFHGSVQSSPAGPWINFLADAGVPVLAADMPSGINTDTGAYDGPRLNVQATLTMGAAKWGLVGYPGADLIGTLCVAEIGLGHEASSGAWIDPAWAYDHFPQSGRLDHKYRRGHVVVVGGSRAMPGAPILAATAALRGGAGLVELVVPKAVADSAVPRSPALIVHPVDQTERGDLVWSDALRARVERADAVVFGPGLGQSVDPAVIGELIRLHKPTVVDADGIRLTKVWDRPLPSNWVLTPHAGELGLLLNMKPDEVNADRRTAVTSAAKQWGCPVLLKGRFSLIADGSRPVWVNPTGNQSLATAGSGDVLSGLVARLLAGGLSGQEALALGAYWHGWAGDLGGNAQGVSFTAEDLCGWLGSAAQAILERRVPQTVTYWR</sequence>
<keyword evidence="12 17" id="KW-0456">Lyase</keyword>
<feature type="binding site" evidence="17">
    <location>
        <begin position="405"/>
        <end position="409"/>
    </location>
    <ligand>
        <name>AMP</name>
        <dbReference type="ChEBI" id="CHEBI:456215"/>
    </ligand>
</feature>
<feature type="binding site" evidence="18">
    <location>
        <begin position="59"/>
        <end position="63"/>
    </location>
    <ligand>
        <name>(6S)-NADPHX</name>
        <dbReference type="ChEBI" id="CHEBI:64076"/>
    </ligand>
</feature>
<feature type="binding site" evidence="18">
    <location>
        <begin position="126"/>
        <end position="132"/>
    </location>
    <ligand>
        <name>(6S)-NADPHX</name>
        <dbReference type="ChEBI" id="CHEBI:64076"/>
    </ligand>
</feature>
<evidence type="ECO:0000256" key="13">
    <source>
        <dbReference type="ARBA" id="ARBA00023268"/>
    </source>
</evidence>
<dbReference type="GO" id="GO:0046496">
    <property type="term" value="P:nicotinamide nucleotide metabolic process"/>
    <property type="evidence" value="ECO:0007669"/>
    <property type="project" value="UniProtKB-UniRule"/>
</dbReference>
<proteinExistence type="inferred from homology"/>
<dbReference type="InterPro" id="IPR017953">
    <property type="entry name" value="Carbohydrate_kinase_pred_CS"/>
</dbReference>
<comment type="catalytic activity">
    <reaction evidence="1 18 19">
        <text>(6R)-NADHX = (6S)-NADHX</text>
        <dbReference type="Rhea" id="RHEA:32215"/>
        <dbReference type="ChEBI" id="CHEBI:64074"/>
        <dbReference type="ChEBI" id="CHEBI:64075"/>
        <dbReference type="EC" id="5.1.99.6"/>
    </reaction>
</comment>
<dbReference type="PIRSF" id="PIRSF017184">
    <property type="entry name" value="Nnr"/>
    <property type="match status" value="1"/>
</dbReference>
<feature type="binding site" evidence="17">
    <location>
        <position position="434"/>
    </location>
    <ligand>
        <name>AMP</name>
        <dbReference type="ChEBI" id="CHEBI:456215"/>
    </ligand>
</feature>
<evidence type="ECO:0000256" key="6">
    <source>
        <dbReference type="ARBA" id="ARBA00022741"/>
    </source>
</evidence>
<dbReference type="GO" id="GO:0046872">
    <property type="term" value="F:metal ion binding"/>
    <property type="evidence" value="ECO:0007669"/>
    <property type="project" value="UniProtKB-UniRule"/>
</dbReference>
<feature type="binding site" evidence="17">
    <location>
        <position position="435"/>
    </location>
    <ligand>
        <name>(6S)-NADPHX</name>
        <dbReference type="ChEBI" id="CHEBI:64076"/>
    </ligand>
</feature>
<evidence type="ECO:0000256" key="15">
    <source>
        <dbReference type="ARBA" id="ARBA00048238"/>
    </source>
</evidence>
<comment type="similarity">
    <text evidence="3 19">In the N-terminal section; belongs to the NnrE/AIBP family.</text>
</comment>
<dbReference type="InterPro" id="IPR029056">
    <property type="entry name" value="Ribokinase-like"/>
</dbReference>
<feature type="binding site" evidence="18">
    <location>
        <position position="60"/>
    </location>
    <ligand>
        <name>K(+)</name>
        <dbReference type="ChEBI" id="CHEBI:29103"/>
    </ligand>
</feature>
<evidence type="ECO:0000313" key="22">
    <source>
        <dbReference type="EMBL" id="PSR23523.1"/>
    </source>
</evidence>
<keyword evidence="5 18" id="KW-0479">Metal-binding</keyword>
<evidence type="ECO:0000259" key="20">
    <source>
        <dbReference type="PROSITE" id="PS51383"/>
    </source>
</evidence>
<dbReference type="InterPro" id="IPR030677">
    <property type="entry name" value="Nnr"/>
</dbReference>
<dbReference type="CDD" id="cd01171">
    <property type="entry name" value="YXKO-related"/>
    <property type="match status" value="1"/>
</dbReference>
<dbReference type="GO" id="GO:0052856">
    <property type="term" value="F:NAD(P)HX epimerase activity"/>
    <property type="evidence" value="ECO:0007669"/>
    <property type="project" value="UniProtKB-UniRule"/>
</dbReference>
<dbReference type="EMBL" id="PXYV01000005">
    <property type="protein sequence ID" value="PSR23523.1"/>
    <property type="molecule type" value="Genomic_DNA"/>
</dbReference>
<dbReference type="HAMAP" id="MF_01966">
    <property type="entry name" value="NADHX_epimerase"/>
    <property type="match status" value="1"/>
</dbReference>
<evidence type="ECO:0000256" key="11">
    <source>
        <dbReference type="ARBA" id="ARBA00023235"/>
    </source>
</evidence>
<keyword evidence="7 17" id="KW-0067">ATP-binding</keyword>
<evidence type="ECO:0000256" key="14">
    <source>
        <dbReference type="ARBA" id="ARBA00025153"/>
    </source>
</evidence>
<dbReference type="PANTHER" id="PTHR12592:SF0">
    <property type="entry name" value="ATP-DEPENDENT (S)-NAD(P)H-HYDRATE DEHYDRATASE"/>
    <property type="match status" value="1"/>
</dbReference>
<keyword evidence="9 18" id="KW-0630">Potassium</keyword>
<evidence type="ECO:0000256" key="1">
    <source>
        <dbReference type="ARBA" id="ARBA00000013"/>
    </source>
</evidence>
<comment type="similarity">
    <text evidence="17">Belongs to the NnrD/CARKD family.</text>
</comment>
<feature type="binding site" evidence="18">
    <location>
        <position position="159"/>
    </location>
    <ligand>
        <name>K(+)</name>
        <dbReference type="ChEBI" id="CHEBI:29103"/>
    </ligand>
</feature>
<evidence type="ECO:0000256" key="4">
    <source>
        <dbReference type="ARBA" id="ARBA00009524"/>
    </source>
</evidence>
<keyword evidence="10 17" id="KW-0520">NAD</keyword>
<comment type="catalytic activity">
    <reaction evidence="16 17 19">
        <text>(6S)-NADPHX + ADP = AMP + phosphate + NADPH + H(+)</text>
        <dbReference type="Rhea" id="RHEA:32235"/>
        <dbReference type="ChEBI" id="CHEBI:15378"/>
        <dbReference type="ChEBI" id="CHEBI:43474"/>
        <dbReference type="ChEBI" id="CHEBI:57783"/>
        <dbReference type="ChEBI" id="CHEBI:64076"/>
        <dbReference type="ChEBI" id="CHEBI:456215"/>
        <dbReference type="ChEBI" id="CHEBI:456216"/>
        <dbReference type="EC" id="4.2.1.136"/>
    </reaction>
</comment>
<comment type="catalytic activity">
    <reaction evidence="15 17 19">
        <text>(6S)-NADHX + ADP = AMP + phosphate + NADH + H(+)</text>
        <dbReference type="Rhea" id="RHEA:32223"/>
        <dbReference type="ChEBI" id="CHEBI:15378"/>
        <dbReference type="ChEBI" id="CHEBI:43474"/>
        <dbReference type="ChEBI" id="CHEBI:57945"/>
        <dbReference type="ChEBI" id="CHEBI:64074"/>
        <dbReference type="ChEBI" id="CHEBI:456215"/>
        <dbReference type="ChEBI" id="CHEBI:456216"/>
        <dbReference type="EC" id="4.2.1.136"/>
    </reaction>
</comment>
<dbReference type="Gene3D" id="3.40.50.10260">
    <property type="entry name" value="YjeF N-terminal domain"/>
    <property type="match status" value="1"/>
</dbReference>
<protein>
    <recommendedName>
        <fullName evidence="19">Bifunctional NAD(P)H-hydrate repair enzyme</fullName>
    </recommendedName>
    <alternativeName>
        <fullName evidence="19">Nicotinamide nucleotide repair protein</fullName>
    </alternativeName>
    <domain>
        <recommendedName>
            <fullName evidence="19">ADP-dependent (S)-NAD(P)H-hydrate dehydratase</fullName>
            <ecNumber evidence="19">4.2.1.136</ecNumber>
        </recommendedName>
        <alternativeName>
            <fullName evidence="19">ADP-dependent NAD(P)HX dehydratase</fullName>
        </alternativeName>
    </domain>
    <domain>
        <recommendedName>
            <fullName evidence="19">NAD(P)H-hydrate epimerase</fullName>
            <ecNumber evidence="19">5.1.99.6</ecNumber>
        </recommendedName>
    </domain>
</protein>
<dbReference type="EC" id="5.1.99.6" evidence="19"/>
<comment type="subunit">
    <text evidence="17">Homotetramer.</text>
</comment>
<gene>
    <name evidence="17" type="primary">nnrD</name>
    <name evidence="18" type="synonym">nnrE</name>
    <name evidence="22" type="ORF">C7B45_03010</name>
</gene>
<organism evidence="22 23">
    <name type="scientific">Sulfobacillus acidophilus</name>
    <dbReference type="NCBI Taxonomy" id="53633"/>
    <lineage>
        <taxon>Bacteria</taxon>
        <taxon>Bacillati</taxon>
        <taxon>Bacillota</taxon>
        <taxon>Clostridia</taxon>
        <taxon>Eubacteriales</taxon>
        <taxon>Clostridiales Family XVII. Incertae Sedis</taxon>
        <taxon>Sulfobacillus</taxon>
    </lineage>
</organism>
<evidence type="ECO:0000313" key="23">
    <source>
        <dbReference type="Proteomes" id="UP000241848"/>
    </source>
</evidence>
<dbReference type="Proteomes" id="UP000241848">
    <property type="component" value="Unassembled WGS sequence"/>
</dbReference>
<reference evidence="22 23" key="1">
    <citation type="journal article" date="2014" name="BMC Genomics">
        <title>Comparison of environmental and isolate Sulfobacillus genomes reveals diverse carbon, sulfur, nitrogen, and hydrogen metabolisms.</title>
        <authorList>
            <person name="Justice N.B."/>
            <person name="Norman A."/>
            <person name="Brown C.T."/>
            <person name="Singh A."/>
            <person name="Thomas B.C."/>
            <person name="Banfield J.F."/>
        </authorList>
    </citation>
    <scope>NUCLEOTIDE SEQUENCE [LARGE SCALE GENOMIC DNA]</scope>
    <source>
        <strain evidence="22">AMDSBA3</strain>
    </source>
</reference>
<keyword evidence="13" id="KW-0511">Multifunctional enzyme</keyword>
<dbReference type="InterPro" id="IPR000631">
    <property type="entry name" value="CARKD"/>
</dbReference>
<evidence type="ECO:0000256" key="19">
    <source>
        <dbReference type="PIRNR" id="PIRNR017184"/>
    </source>
</evidence>
<evidence type="ECO:0000256" key="10">
    <source>
        <dbReference type="ARBA" id="ARBA00023027"/>
    </source>
</evidence>
<accession>A0A2T2WMT2</accession>
<evidence type="ECO:0000256" key="17">
    <source>
        <dbReference type="HAMAP-Rule" id="MF_01965"/>
    </source>
</evidence>
<comment type="catalytic activity">
    <reaction evidence="2 18 19">
        <text>(6R)-NADPHX = (6S)-NADPHX</text>
        <dbReference type="Rhea" id="RHEA:32227"/>
        <dbReference type="ChEBI" id="CHEBI:64076"/>
        <dbReference type="ChEBI" id="CHEBI:64077"/>
        <dbReference type="EC" id="5.1.99.6"/>
    </reaction>
</comment>
<dbReference type="Pfam" id="PF01256">
    <property type="entry name" value="Carb_kinase"/>
    <property type="match status" value="1"/>
</dbReference>
<comment type="cofactor">
    <cofactor evidence="18 19">
        <name>K(+)</name>
        <dbReference type="ChEBI" id="CHEBI:29103"/>
    </cofactor>
    <text evidence="18 19">Binds 1 potassium ion per subunit.</text>
</comment>
<feature type="binding site" evidence="18">
    <location>
        <position position="156"/>
    </location>
    <ligand>
        <name>(6S)-NADPHX</name>
        <dbReference type="ChEBI" id="CHEBI:64076"/>
    </ligand>
</feature>
<keyword evidence="11 18" id="KW-0413">Isomerase</keyword>
<dbReference type="GO" id="GO:0005524">
    <property type="term" value="F:ATP binding"/>
    <property type="evidence" value="ECO:0007669"/>
    <property type="project" value="UniProtKB-UniRule"/>
</dbReference>
<dbReference type="NCBIfam" id="TIGR00197">
    <property type="entry name" value="yjeF_nterm"/>
    <property type="match status" value="1"/>
</dbReference>
<dbReference type="SUPFAM" id="SSF64153">
    <property type="entry name" value="YjeF N-terminal domain-like"/>
    <property type="match status" value="1"/>
</dbReference>
<dbReference type="PANTHER" id="PTHR12592">
    <property type="entry name" value="ATP-DEPENDENT (S)-NAD(P)H-HYDRATE DEHYDRATASE FAMILY MEMBER"/>
    <property type="match status" value="1"/>
</dbReference>
<evidence type="ECO:0000256" key="7">
    <source>
        <dbReference type="ARBA" id="ARBA00022840"/>
    </source>
</evidence>
<keyword evidence="8 17" id="KW-0521">NADP</keyword>
<dbReference type="PROSITE" id="PS51383">
    <property type="entry name" value="YJEF_C_3"/>
    <property type="match status" value="1"/>
</dbReference>
<feature type="binding site" evidence="17">
    <location>
        <position position="368"/>
    </location>
    <ligand>
        <name>(6S)-NADPHX</name>
        <dbReference type="ChEBI" id="CHEBI:64076"/>
    </ligand>
</feature>
<dbReference type="Gene3D" id="3.40.1190.20">
    <property type="match status" value="1"/>
</dbReference>
<evidence type="ECO:0000256" key="16">
    <source>
        <dbReference type="ARBA" id="ARBA00049209"/>
    </source>
</evidence>
<dbReference type="SUPFAM" id="SSF53613">
    <property type="entry name" value="Ribokinase-like"/>
    <property type="match status" value="1"/>
</dbReference>
<dbReference type="InterPro" id="IPR036652">
    <property type="entry name" value="YjeF_N_dom_sf"/>
</dbReference>
<evidence type="ECO:0000256" key="5">
    <source>
        <dbReference type="ARBA" id="ARBA00022723"/>
    </source>
</evidence>
<dbReference type="GO" id="GO:0110051">
    <property type="term" value="P:metabolite repair"/>
    <property type="evidence" value="ECO:0007669"/>
    <property type="project" value="TreeGrafter"/>
</dbReference>
<evidence type="ECO:0000259" key="21">
    <source>
        <dbReference type="PROSITE" id="PS51385"/>
    </source>
</evidence>
<feature type="binding site" evidence="17">
    <location>
        <position position="253"/>
    </location>
    <ligand>
        <name>(6S)-NADPHX</name>
        <dbReference type="ChEBI" id="CHEBI:64076"/>
    </ligand>
</feature>
<feature type="domain" description="YjeF C-terminal" evidence="20">
    <location>
        <begin position="218"/>
        <end position="493"/>
    </location>
</feature>
<dbReference type="PROSITE" id="PS01050">
    <property type="entry name" value="YJEF_C_2"/>
    <property type="match status" value="1"/>
</dbReference>
<comment type="caution">
    <text evidence="18">Lacks conserved residue(s) required for the propagation of feature annotation.</text>
</comment>
<dbReference type="EC" id="4.2.1.136" evidence="19"/>
<evidence type="ECO:0000256" key="12">
    <source>
        <dbReference type="ARBA" id="ARBA00023239"/>
    </source>
</evidence>
<feature type="binding site" evidence="17">
    <location>
        <position position="322"/>
    </location>
    <ligand>
        <name>(6S)-NADPHX</name>
        <dbReference type="ChEBI" id="CHEBI:64076"/>
    </ligand>
</feature>
<comment type="similarity">
    <text evidence="18">Belongs to the NnrE/AIBP family.</text>
</comment>
<comment type="function">
    <text evidence="14 19">Bifunctional enzyme that catalyzes the epimerization of the S- and R-forms of NAD(P)HX and the dehydration of the S-form of NAD(P)HX at the expense of ADP, which is converted to AMP. This allows the repair of both epimers of NAD(P)HX, a damaged form of NAD(P)H that is a result of enzymatic or heat-dependent hydration.</text>
</comment>
<feature type="domain" description="YjeF N-terminal" evidence="21">
    <location>
        <begin position="13"/>
        <end position="213"/>
    </location>
</feature>
<evidence type="ECO:0000256" key="9">
    <source>
        <dbReference type="ARBA" id="ARBA00022958"/>
    </source>
</evidence>
<evidence type="ECO:0000256" key="2">
    <source>
        <dbReference type="ARBA" id="ARBA00000909"/>
    </source>
</evidence>
<dbReference type="HAMAP" id="MF_01965">
    <property type="entry name" value="NADHX_dehydratase"/>
    <property type="match status" value="1"/>
</dbReference>
<dbReference type="PROSITE" id="PS51385">
    <property type="entry name" value="YJEF_N"/>
    <property type="match status" value="1"/>
</dbReference>
<feature type="binding site" evidence="18">
    <location>
        <position position="122"/>
    </location>
    <ligand>
        <name>K(+)</name>
        <dbReference type="ChEBI" id="CHEBI:29103"/>
    </ligand>
</feature>
<dbReference type="InterPro" id="IPR004443">
    <property type="entry name" value="YjeF_N_dom"/>
</dbReference>
<dbReference type="NCBIfam" id="TIGR00196">
    <property type="entry name" value="yjeF_cterm"/>
    <property type="match status" value="1"/>
</dbReference>
<evidence type="ECO:0000256" key="18">
    <source>
        <dbReference type="HAMAP-Rule" id="MF_01966"/>
    </source>
</evidence>
<evidence type="ECO:0000256" key="8">
    <source>
        <dbReference type="ARBA" id="ARBA00022857"/>
    </source>
</evidence>
<evidence type="ECO:0000256" key="3">
    <source>
        <dbReference type="ARBA" id="ARBA00006001"/>
    </source>
</evidence>
<comment type="similarity">
    <text evidence="4 19">In the C-terminal section; belongs to the NnrD/CARKD family.</text>
</comment>
<name>A0A2T2WMT2_9FIRM</name>